<dbReference type="InterPro" id="IPR050288">
    <property type="entry name" value="Cellulose_deg_GH3"/>
</dbReference>
<dbReference type="PANTHER" id="PTHR42715:SF10">
    <property type="entry name" value="BETA-GLUCOSIDASE"/>
    <property type="match status" value="1"/>
</dbReference>
<evidence type="ECO:0000256" key="3">
    <source>
        <dbReference type="ARBA" id="ARBA00023277"/>
    </source>
</evidence>
<dbReference type="Pfam" id="PF00933">
    <property type="entry name" value="Glyco_hydro_3"/>
    <property type="match status" value="1"/>
</dbReference>
<proteinExistence type="inferred from homology"/>
<dbReference type="InterPro" id="IPR013783">
    <property type="entry name" value="Ig-like_fold"/>
</dbReference>
<accession>A0ABQ3YU86</accession>
<evidence type="ECO:0000313" key="6">
    <source>
        <dbReference type="EMBL" id="GIE01090.1"/>
    </source>
</evidence>
<gene>
    <name evidence="6" type="ORF">Adu01nite_24400</name>
</gene>
<dbReference type="EMBL" id="BOML01000021">
    <property type="protein sequence ID" value="GIE01090.1"/>
    <property type="molecule type" value="Genomic_DNA"/>
</dbReference>
<reference evidence="6 7" key="1">
    <citation type="submission" date="2021-01" db="EMBL/GenBank/DDBJ databases">
        <title>Whole genome shotgun sequence of Actinoplanes durhamensis NBRC 14914.</title>
        <authorList>
            <person name="Komaki H."/>
            <person name="Tamura T."/>
        </authorList>
    </citation>
    <scope>NUCLEOTIDE SEQUENCE [LARGE SCALE GENOMIC DNA]</scope>
    <source>
        <strain evidence="6 7">NBRC 14914</strain>
    </source>
</reference>
<dbReference type="InterPro" id="IPR002772">
    <property type="entry name" value="Glyco_hydro_3_C"/>
</dbReference>
<dbReference type="Proteomes" id="UP000637628">
    <property type="component" value="Unassembled WGS sequence"/>
</dbReference>
<organism evidence="6 7">
    <name type="scientific">Paractinoplanes durhamensis</name>
    <dbReference type="NCBI Taxonomy" id="113563"/>
    <lineage>
        <taxon>Bacteria</taxon>
        <taxon>Bacillati</taxon>
        <taxon>Actinomycetota</taxon>
        <taxon>Actinomycetes</taxon>
        <taxon>Micromonosporales</taxon>
        <taxon>Micromonosporaceae</taxon>
        <taxon>Paractinoplanes</taxon>
    </lineage>
</organism>
<dbReference type="SUPFAM" id="SSF51445">
    <property type="entry name" value="(Trans)glycosidases"/>
    <property type="match status" value="1"/>
</dbReference>
<evidence type="ECO:0000256" key="2">
    <source>
        <dbReference type="ARBA" id="ARBA00022801"/>
    </source>
</evidence>
<dbReference type="InterPro" id="IPR036962">
    <property type="entry name" value="Glyco_hydro_3_N_sf"/>
</dbReference>
<feature type="domain" description="Fibronectin type III-like" evidence="5">
    <location>
        <begin position="722"/>
        <end position="789"/>
    </location>
</feature>
<evidence type="ECO:0000256" key="1">
    <source>
        <dbReference type="ARBA" id="ARBA00005336"/>
    </source>
</evidence>
<evidence type="ECO:0000259" key="5">
    <source>
        <dbReference type="SMART" id="SM01217"/>
    </source>
</evidence>
<dbReference type="SUPFAM" id="SSF52279">
    <property type="entry name" value="Beta-D-glucan exohydrolase, C-terminal domain"/>
    <property type="match status" value="1"/>
</dbReference>
<dbReference type="Pfam" id="PF01915">
    <property type="entry name" value="Glyco_hydro_3_C"/>
    <property type="match status" value="1"/>
</dbReference>
<dbReference type="Gene3D" id="2.60.40.10">
    <property type="entry name" value="Immunoglobulins"/>
    <property type="match status" value="1"/>
</dbReference>
<evidence type="ECO:0000256" key="4">
    <source>
        <dbReference type="RuleBase" id="RU361161"/>
    </source>
</evidence>
<keyword evidence="3" id="KW-0119">Carbohydrate metabolism</keyword>
<dbReference type="PRINTS" id="PR00133">
    <property type="entry name" value="GLHYDRLASE3"/>
</dbReference>
<keyword evidence="2 4" id="KW-0378">Hydrolase</keyword>
<dbReference type="GO" id="GO:0016787">
    <property type="term" value="F:hydrolase activity"/>
    <property type="evidence" value="ECO:0007669"/>
    <property type="project" value="UniProtKB-KW"/>
</dbReference>
<keyword evidence="7" id="KW-1185">Reference proteome</keyword>
<dbReference type="InterPro" id="IPR017853">
    <property type="entry name" value="GH"/>
</dbReference>
<dbReference type="Gene3D" id="3.20.20.300">
    <property type="entry name" value="Glycoside hydrolase, family 3, N-terminal domain"/>
    <property type="match status" value="1"/>
</dbReference>
<sequence>MSLVGDYDELLRALDLPAKVRLLTGASFAALHGDPAIGLAPMTFSDGPTGVKGQSMSGGPLACLLPNATALAGTWSEELLLAAGELLAGEAVRQGVHVVLGPTINLHRSPLAGRVFESFSEDPLLTGKLAAAYIKGVQKRGVGTSLKHFVANDAETERQTVDNRVDEATLREVYLLPFEIAIEDADPWTLMAAYNAINGVTATEHDALLNGVVKGELGYHGLIMSDWFATRSVAAAAGGLDLVMPGPYGPWGQALVDAVAEGAVAEEAIDDHVRRLLRLADRVGALGSPRAHPEDPPAPDDPQRRAQLRDMAAAGMTVLTNDGVLPLGSENRIALIGVPATDTVLLGGGSSMVTAPHQVSIADGLTAVLGDRVRFAGGVEVRTTPAPARAGFVTDPVDGRPGIRVRLMTGDGDELTDDHMADAQRIIGFDSGLAGPVGRVRLSARLDHKGPVQLGVLGLGSWVLTAGALHEEFVVEPLTGIPGEAILAPRPHTLIVDLDGPVVVEAELDLGRTEHALVGLIARPAPKTDEEAIADAVRAARGADLAVVVVGLTDEQETESRDKTTLALPGAQDALVEAVAAVAPRTVVVVNSATPVLLPWADRVDAILAVGLPGQEGGHAVAAALLGDLEPAGRLVSSWPIADGAGPAWSVTPEAGVLEYAEGPFVGYRGHAAGRAPAPRYWFGHGLGYGRWEYADARADLAGPAPRVTVAVRNLATHTSREVVQVYFQPADAGQPVRLVGWAGAEVGPGATADVTVECDARLWRRWDTSAHRWADLDLAGELLIARGLGDIRLRAAVEPNGNLHRA</sequence>
<comment type="caution">
    <text evidence="6">The sequence shown here is derived from an EMBL/GenBank/DDBJ whole genome shotgun (WGS) entry which is preliminary data.</text>
</comment>
<dbReference type="Gene3D" id="3.40.50.1700">
    <property type="entry name" value="Glycoside hydrolase family 3 C-terminal domain"/>
    <property type="match status" value="1"/>
</dbReference>
<dbReference type="InterPro" id="IPR001764">
    <property type="entry name" value="Glyco_hydro_3_N"/>
</dbReference>
<dbReference type="Pfam" id="PF14310">
    <property type="entry name" value="Fn3-like"/>
    <property type="match status" value="1"/>
</dbReference>
<keyword evidence="4" id="KW-0326">Glycosidase</keyword>
<dbReference type="PROSITE" id="PS00775">
    <property type="entry name" value="GLYCOSYL_HYDROL_F3"/>
    <property type="match status" value="1"/>
</dbReference>
<dbReference type="SMART" id="SM01217">
    <property type="entry name" value="Fn3_like"/>
    <property type="match status" value="1"/>
</dbReference>
<comment type="similarity">
    <text evidence="1 4">Belongs to the glycosyl hydrolase 3 family.</text>
</comment>
<evidence type="ECO:0000313" key="7">
    <source>
        <dbReference type="Proteomes" id="UP000637628"/>
    </source>
</evidence>
<dbReference type="Gene3D" id="2.60.120.260">
    <property type="entry name" value="Galactose-binding domain-like"/>
    <property type="match status" value="1"/>
</dbReference>
<dbReference type="InterPro" id="IPR019800">
    <property type="entry name" value="Glyco_hydro_3_AS"/>
</dbReference>
<protein>
    <submittedName>
        <fullName evidence="6">Glycosyl hydrolase</fullName>
    </submittedName>
</protein>
<dbReference type="InterPro" id="IPR036881">
    <property type="entry name" value="Glyco_hydro_3_C_sf"/>
</dbReference>
<dbReference type="PANTHER" id="PTHR42715">
    <property type="entry name" value="BETA-GLUCOSIDASE"/>
    <property type="match status" value="1"/>
</dbReference>
<name>A0ABQ3YU86_9ACTN</name>
<dbReference type="InterPro" id="IPR026891">
    <property type="entry name" value="Fn3-like"/>
</dbReference>